<keyword evidence="3 4" id="KW-0472">Membrane</keyword>
<gene>
    <name evidence="5" type="ORF">O1D97_19265</name>
</gene>
<dbReference type="Proteomes" id="UP001149719">
    <property type="component" value="Unassembled WGS sequence"/>
</dbReference>
<evidence type="ECO:0000256" key="1">
    <source>
        <dbReference type="ARBA" id="ARBA00022692"/>
    </source>
</evidence>
<name>A0ABT4JZ74_9GAMM</name>
<feature type="transmembrane region" description="Helical" evidence="4">
    <location>
        <begin position="281"/>
        <end position="302"/>
    </location>
</feature>
<feature type="transmembrane region" description="Helical" evidence="4">
    <location>
        <begin position="45"/>
        <end position="72"/>
    </location>
</feature>
<dbReference type="Pfam" id="PF07690">
    <property type="entry name" value="MFS_1"/>
    <property type="match status" value="1"/>
</dbReference>
<reference evidence="5" key="1">
    <citation type="submission" date="2022-12" db="EMBL/GenBank/DDBJ databases">
        <title>Marinomonas 15G1-11 sp. nov, isolated from marine algae.</title>
        <authorList>
            <person name="Butt M."/>
            <person name="Choi D.G."/>
            <person name="Kim J.M."/>
            <person name="Lee J.K."/>
            <person name="Baek J.H."/>
            <person name="Jeon C.O."/>
        </authorList>
    </citation>
    <scope>NUCLEOTIDE SEQUENCE</scope>
    <source>
        <strain evidence="5">15G1-11</strain>
    </source>
</reference>
<dbReference type="Gene3D" id="1.20.1250.20">
    <property type="entry name" value="MFS general substrate transporter like domains"/>
    <property type="match status" value="1"/>
</dbReference>
<dbReference type="InterPro" id="IPR036259">
    <property type="entry name" value="MFS_trans_sf"/>
</dbReference>
<feature type="transmembrane region" description="Helical" evidence="4">
    <location>
        <begin position="151"/>
        <end position="172"/>
    </location>
</feature>
<evidence type="ECO:0000256" key="2">
    <source>
        <dbReference type="ARBA" id="ARBA00022989"/>
    </source>
</evidence>
<feature type="transmembrane region" description="Helical" evidence="4">
    <location>
        <begin position="343"/>
        <end position="363"/>
    </location>
</feature>
<dbReference type="EMBL" id="JAPUBN010000024">
    <property type="protein sequence ID" value="MCZ2723696.1"/>
    <property type="molecule type" value="Genomic_DNA"/>
</dbReference>
<comment type="caution">
    <text evidence="5">The sequence shown here is derived from an EMBL/GenBank/DDBJ whole genome shotgun (WGS) entry which is preliminary data.</text>
</comment>
<evidence type="ECO:0000313" key="5">
    <source>
        <dbReference type="EMBL" id="MCZ2723696.1"/>
    </source>
</evidence>
<dbReference type="SUPFAM" id="SSF103473">
    <property type="entry name" value="MFS general substrate transporter"/>
    <property type="match status" value="1"/>
</dbReference>
<protein>
    <submittedName>
        <fullName evidence="5">MFS transporter</fullName>
    </submittedName>
</protein>
<feature type="transmembrane region" description="Helical" evidence="4">
    <location>
        <begin position="78"/>
        <end position="100"/>
    </location>
</feature>
<keyword evidence="2 4" id="KW-1133">Transmembrane helix</keyword>
<feature type="transmembrane region" description="Helical" evidence="4">
    <location>
        <begin position="120"/>
        <end position="139"/>
    </location>
</feature>
<evidence type="ECO:0000313" key="6">
    <source>
        <dbReference type="Proteomes" id="UP001149719"/>
    </source>
</evidence>
<feature type="transmembrane region" description="Helical" evidence="4">
    <location>
        <begin position="314"/>
        <end position="337"/>
    </location>
</feature>
<feature type="transmembrane region" description="Helical" evidence="4">
    <location>
        <begin position="220"/>
        <end position="237"/>
    </location>
</feature>
<feature type="transmembrane region" description="Helical" evidence="4">
    <location>
        <begin position="258"/>
        <end position="275"/>
    </location>
</feature>
<organism evidence="5 6">
    <name type="scientific">Marinomonas phaeophyticola</name>
    <dbReference type="NCBI Taxonomy" id="3004091"/>
    <lineage>
        <taxon>Bacteria</taxon>
        <taxon>Pseudomonadati</taxon>
        <taxon>Pseudomonadota</taxon>
        <taxon>Gammaproteobacteria</taxon>
        <taxon>Oceanospirillales</taxon>
        <taxon>Oceanospirillaceae</taxon>
        <taxon>Marinomonas</taxon>
    </lineage>
</organism>
<keyword evidence="1 4" id="KW-0812">Transmembrane</keyword>
<feature type="transmembrane region" description="Helical" evidence="4">
    <location>
        <begin position="192"/>
        <end position="214"/>
    </location>
</feature>
<accession>A0ABT4JZ74</accession>
<evidence type="ECO:0000256" key="3">
    <source>
        <dbReference type="ARBA" id="ARBA00023136"/>
    </source>
</evidence>
<evidence type="ECO:0000256" key="4">
    <source>
        <dbReference type="SAM" id="Phobius"/>
    </source>
</evidence>
<dbReference type="InterPro" id="IPR011701">
    <property type="entry name" value="MFS"/>
</dbReference>
<keyword evidence="6" id="KW-1185">Reference proteome</keyword>
<dbReference type="RefSeq" id="WP_269127841.1">
    <property type="nucleotide sequence ID" value="NZ_JAPUBN010000024.1"/>
</dbReference>
<proteinExistence type="predicted"/>
<sequence>MLISIIVPMSFATWQALLNNFVIERAAFTGAEIGLLQSVREIPGFLAFTAVFVLLFIREQAFMVMALVMLTAGVAITGFFPSVGGLLCTTLLMSIGFHYFETLKQSLSLQWLTKEEAPEVLGKLISVGALASLITYGFLWGALEVLQLDFMWIYLIAGTLALAVVAFIWIAFPRFESKTVQHKTLILRKRYWLYYALVFMSGARRQIFVVFAGFLMVEKFHYSAADITLLFLINYAFNWLFAKKIGRIIGIVGERNSLLFEYVGLILVFVGYAFVEQAEWAATLYVVDHLFFALAIAIKTYFQKIADPADIASTSGISFTISHIAAVVIPVTFGLLWLISPTAVFLAGAAMAVASLILAFNIPDKPLPNNEVRLFRWS</sequence>